<dbReference type="PRINTS" id="PR00064">
    <property type="entry name" value="RIBOSOMALL35"/>
</dbReference>
<evidence type="ECO:0000313" key="7">
    <source>
        <dbReference type="Proteomes" id="UP001472866"/>
    </source>
</evidence>
<dbReference type="InterPro" id="IPR021137">
    <property type="entry name" value="Ribosomal_bL35-like"/>
</dbReference>
<sequence>MAAASFLARLMTIRGAAEGARAGLSRLSCLSAGCLRSPASPVALFRQETAKITAQTTNDGGWRAYCNLLPRHQGLGATCETTVARGTSGTIAAGASVSGVALQARSMGTAGKSGKKMKSYSSYKKRFKLSKKTGEYTRRRSGSAHLMQKKSKSQKRRLRLSTTTHEGYASVMKRLGFKKTKFC</sequence>
<keyword evidence="7" id="KW-1185">Reference proteome</keyword>
<evidence type="ECO:0000256" key="2">
    <source>
        <dbReference type="ARBA" id="ARBA00022980"/>
    </source>
</evidence>
<dbReference type="EMBL" id="CP151513">
    <property type="protein sequence ID" value="WZN65832.1"/>
    <property type="molecule type" value="Genomic_DNA"/>
</dbReference>
<comment type="similarity">
    <text evidence="1 4">Belongs to the bacterial ribosomal protein bL35 family.</text>
</comment>
<evidence type="ECO:0000256" key="4">
    <source>
        <dbReference type="RuleBase" id="RU000568"/>
    </source>
</evidence>
<accession>A0AAX4PI02</accession>
<dbReference type="GO" id="GO:0003735">
    <property type="term" value="F:structural constituent of ribosome"/>
    <property type="evidence" value="ECO:0007669"/>
    <property type="project" value="InterPro"/>
</dbReference>
<dbReference type="GO" id="GO:1990904">
    <property type="term" value="C:ribonucleoprotein complex"/>
    <property type="evidence" value="ECO:0007669"/>
    <property type="project" value="UniProtKB-KW"/>
</dbReference>
<dbReference type="AlphaFoldDB" id="A0AAX4PI02"/>
<keyword evidence="2 4" id="KW-0689">Ribosomal protein</keyword>
<protein>
    <recommendedName>
        <fullName evidence="4">50S ribosomal protein L35</fullName>
    </recommendedName>
</protein>
<dbReference type="Proteomes" id="UP001472866">
    <property type="component" value="Chromosome 13"/>
</dbReference>
<name>A0AAX4PI02_9CHLO</name>
<dbReference type="SUPFAM" id="SSF143034">
    <property type="entry name" value="L35p-like"/>
    <property type="match status" value="1"/>
</dbReference>
<evidence type="ECO:0000313" key="6">
    <source>
        <dbReference type="EMBL" id="WZN65832.1"/>
    </source>
</evidence>
<reference evidence="6 7" key="1">
    <citation type="submission" date="2024-03" db="EMBL/GenBank/DDBJ databases">
        <title>Complete genome sequence of the green alga Chloropicon roscoffensis RCC1871.</title>
        <authorList>
            <person name="Lemieux C."/>
            <person name="Pombert J.-F."/>
            <person name="Otis C."/>
            <person name="Turmel M."/>
        </authorList>
    </citation>
    <scope>NUCLEOTIDE SEQUENCE [LARGE SCALE GENOMIC DNA]</scope>
    <source>
        <strain evidence="6 7">RCC1871</strain>
    </source>
</reference>
<dbReference type="GO" id="GO:0005840">
    <property type="term" value="C:ribosome"/>
    <property type="evidence" value="ECO:0007669"/>
    <property type="project" value="UniProtKB-KW"/>
</dbReference>
<dbReference type="GO" id="GO:0006412">
    <property type="term" value="P:translation"/>
    <property type="evidence" value="ECO:0007669"/>
    <property type="project" value="InterPro"/>
</dbReference>
<organism evidence="6 7">
    <name type="scientific">Chloropicon roscoffensis</name>
    <dbReference type="NCBI Taxonomy" id="1461544"/>
    <lineage>
        <taxon>Eukaryota</taxon>
        <taxon>Viridiplantae</taxon>
        <taxon>Chlorophyta</taxon>
        <taxon>Chloropicophyceae</taxon>
        <taxon>Chloropicales</taxon>
        <taxon>Chloropicaceae</taxon>
        <taxon>Chloropicon</taxon>
    </lineage>
</organism>
<dbReference type="InterPro" id="IPR001706">
    <property type="entry name" value="Ribosomal_bL35"/>
</dbReference>
<dbReference type="PANTHER" id="PTHR36400">
    <property type="entry name" value="RIBOSOMAL PROTEIN L35"/>
    <property type="match status" value="1"/>
</dbReference>
<dbReference type="Pfam" id="PF01632">
    <property type="entry name" value="Ribosomal_L35p"/>
    <property type="match status" value="1"/>
</dbReference>
<evidence type="ECO:0000256" key="3">
    <source>
        <dbReference type="ARBA" id="ARBA00023274"/>
    </source>
</evidence>
<dbReference type="InterPro" id="IPR037229">
    <property type="entry name" value="Ribosomal_bL35_sf"/>
</dbReference>
<feature type="region of interest" description="Disordered" evidence="5">
    <location>
        <begin position="136"/>
        <end position="156"/>
    </location>
</feature>
<evidence type="ECO:0000256" key="1">
    <source>
        <dbReference type="ARBA" id="ARBA00006598"/>
    </source>
</evidence>
<feature type="compositionally biased region" description="Basic residues" evidence="5">
    <location>
        <begin position="139"/>
        <end position="156"/>
    </location>
</feature>
<dbReference type="Gene3D" id="4.10.410.60">
    <property type="match status" value="1"/>
</dbReference>
<gene>
    <name evidence="6" type="ORF">HKI87_13g73940</name>
</gene>
<dbReference type="PANTHER" id="PTHR36400:SF1">
    <property type="entry name" value="RIBOSOMAL PROTEIN L35"/>
    <property type="match status" value="1"/>
</dbReference>
<proteinExistence type="inferred from homology"/>
<keyword evidence="3 4" id="KW-0687">Ribonucleoprotein</keyword>
<evidence type="ECO:0000256" key="5">
    <source>
        <dbReference type="SAM" id="MobiDB-lite"/>
    </source>
</evidence>
<dbReference type="HAMAP" id="MF_00514">
    <property type="entry name" value="Ribosomal_bL35"/>
    <property type="match status" value="1"/>
</dbReference>